<dbReference type="SMART" id="SM00156">
    <property type="entry name" value="PP2Ac"/>
    <property type="match status" value="1"/>
</dbReference>
<keyword evidence="3" id="KW-0904">Protein phosphatase</keyword>
<evidence type="ECO:0000313" key="9">
    <source>
        <dbReference type="EMBL" id="KAG5617842.1"/>
    </source>
</evidence>
<keyword evidence="10" id="KW-1185">Reference proteome</keyword>
<dbReference type="PANTHER" id="PTHR45619">
    <property type="entry name" value="SERINE/THREONINE-PROTEIN PHOSPHATASE PP2A-RELATED"/>
    <property type="match status" value="1"/>
</dbReference>
<gene>
    <name evidence="9" type="ORF">H5410_017666</name>
</gene>
<dbReference type="CDD" id="cd07415">
    <property type="entry name" value="MPP_PP2A_PP4_PP6"/>
    <property type="match status" value="1"/>
</dbReference>
<dbReference type="FunFam" id="3.60.21.10:FF:000005">
    <property type="entry name" value="Serine/threonine-protein phosphatase"/>
    <property type="match status" value="1"/>
</dbReference>
<evidence type="ECO:0000256" key="7">
    <source>
        <dbReference type="RuleBase" id="RU004273"/>
    </source>
</evidence>
<dbReference type="Gene3D" id="3.60.21.10">
    <property type="match status" value="1"/>
</dbReference>
<dbReference type="GO" id="GO:0008270">
    <property type="term" value="F:zinc ion binding"/>
    <property type="evidence" value="ECO:0007669"/>
    <property type="project" value="UniProtKB-ARBA"/>
</dbReference>
<dbReference type="Proteomes" id="UP000824120">
    <property type="component" value="Chromosome 3"/>
</dbReference>
<accession>A0A9J6A0N3</accession>
<keyword evidence="2 7" id="KW-0378">Hydrolase</keyword>
<name>A0A9J6A0N3_SOLCO</name>
<dbReference type="OrthoDB" id="1930084at2759"/>
<dbReference type="GO" id="GO:0004722">
    <property type="term" value="F:protein serine/threonine phosphatase activity"/>
    <property type="evidence" value="ECO:0007669"/>
    <property type="project" value="UniProtKB-EC"/>
</dbReference>
<organism evidence="9 10">
    <name type="scientific">Solanum commersonii</name>
    <name type="common">Commerson's wild potato</name>
    <name type="synonym">Commerson's nightshade</name>
    <dbReference type="NCBI Taxonomy" id="4109"/>
    <lineage>
        <taxon>Eukaryota</taxon>
        <taxon>Viridiplantae</taxon>
        <taxon>Streptophyta</taxon>
        <taxon>Embryophyta</taxon>
        <taxon>Tracheophyta</taxon>
        <taxon>Spermatophyta</taxon>
        <taxon>Magnoliopsida</taxon>
        <taxon>eudicotyledons</taxon>
        <taxon>Gunneridae</taxon>
        <taxon>Pentapetalae</taxon>
        <taxon>asterids</taxon>
        <taxon>lamiids</taxon>
        <taxon>Solanales</taxon>
        <taxon>Solanaceae</taxon>
        <taxon>Solanoideae</taxon>
        <taxon>Solaneae</taxon>
        <taxon>Solanum</taxon>
    </lineage>
</organism>
<dbReference type="Pfam" id="PF00149">
    <property type="entry name" value="Metallophos"/>
    <property type="match status" value="1"/>
</dbReference>
<reference evidence="9 10" key="1">
    <citation type="submission" date="2020-09" db="EMBL/GenBank/DDBJ databases">
        <title>De no assembly of potato wild relative species, Solanum commersonii.</title>
        <authorList>
            <person name="Cho K."/>
        </authorList>
    </citation>
    <scope>NUCLEOTIDE SEQUENCE [LARGE SCALE GENOMIC DNA]</scope>
    <source>
        <strain evidence="9">LZ3.2</strain>
        <tissue evidence="9">Leaf</tissue>
    </source>
</reference>
<dbReference type="EC" id="3.1.3.16" evidence="7"/>
<comment type="caution">
    <text evidence="9">The sequence shown here is derived from an EMBL/GenBank/DDBJ whole genome shotgun (WGS) entry which is preliminary data.</text>
</comment>
<evidence type="ECO:0000256" key="6">
    <source>
        <dbReference type="ARBA" id="ARBA00048832"/>
    </source>
</evidence>
<dbReference type="PROSITE" id="PS00125">
    <property type="entry name" value="SER_THR_PHOSPHATASE"/>
    <property type="match status" value="1"/>
</dbReference>
<evidence type="ECO:0000259" key="8">
    <source>
        <dbReference type="PROSITE" id="PS00125"/>
    </source>
</evidence>
<comment type="similarity">
    <text evidence="7">Belongs to the PPP phosphatase family.</text>
</comment>
<keyword evidence="4" id="KW-0464">Manganese</keyword>
<evidence type="ECO:0000256" key="1">
    <source>
        <dbReference type="ARBA" id="ARBA00022723"/>
    </source>
</evidence>
<protein>
    <recommendedName>
        <fullName evidence="7">Serine/threonine-protein phosphatase</fullName>
        <ecNumber evidence="7">3.1.3.16</ecNumber>
    </recommendedName>
</protein>
<dbReference type="EMBL" id="JACXVP010000003">
    <property type="protein sequence ID" value="KAG5617842.1"/>
    <property type="molecule type" value="Genomic_DNA"/>
</dbReference>
<feature type="domain" description="Serine/threonine specific protein phosphatases" evidence="8">
    <location>
        <begin position="107"/>
        <end position="112"/>
    </location>
</feature>
<proteinExistence type="inferred from homology"/>
<dbReference type="InterPro" id="IPR006186">
    <property type="entry name" value="Ser/Thr-sp_prot-phosphatase"/>
</dbReference>
<dbReference type="InterPro" id="IPR029052">
    <property type="entry name" value="Metallo-depent_PP-like"/>
</dbReference>
<comment type="catalytic activity">
    <reaction evidence="5">
        <text>O-phospho-L-seryl-[protein] + H2O = L-seryl-[protein] + phosphate</text>
        <dbReference type="Rhea" id="RHEA:20629"/>
        <dbReference type="Rhea" id="RHEA-COMP:9863"/>
        <dbReference type="Rhea" id="RHEA-COMP:11604"/>
        <dbReference type="ChEBI" id="CHEBI:15377"/>
        <dbReference type="ChEBI" id="CHEBI:29999"/>
        <dbReference type="ChEBI" id="CHEBI:43474"/>
        <dbReference type="ChEBI" id="CHEBI:83421"/>
        <dbReference type="EC" id="3.1.3.16"/>
    </reaction>
    <physiologicalReaction direction="left-to-right" evidence="5">
        <dbReference type="Rhea" id="RHEA:20630"/>
    </physiologicalReaction>
</comment>
<evidence type="ECO:0000256" key="4">
    <source>
        <dbReference type="ARBA" id="ARBA00023211"/>
    </source>
</evidence>
<dbReference type="AlphaFoldDB" id="A0A9J6A0N3"/>
<dbReference type="SUPFAM" id="SSF56300">
    <property type="entry name" value="Metallo-dependent phosphatases"/>
    <property type="match status" value="1"/>
</dbReference>
<evidence type="ECO:0000313" key="10">
    <source>
        <dbReference type="Proteomes" id="UP000824120"/>
    </source>
</evidence>
<comment type="catalytic activity">
    <reaction evidence="6">
        <text>O-phospho-L-threonyl-[protein] + H2O = L-threonyl-[protein] + phosphate</text>
        <dbReference type="Rhea" id="RHEA:47004"/>
        <dbReference type="Rhea" id="RHEA-COMP:11060"/>
        <dbReference type="Rhea" id="RHEA-COMP:11605"/>
        <dbReference type="ChEBI" id="CHEBI:15377"/>
        <dbReference type="ChEBI" id="CHEBI:30013"/>
        <dbReference type="ChEBI" id="CHEBI:43474"/>
        <dbReference type="ChEBI" id="CHEBI:61977"/>
        <dbReference type="EC" id="3.1.3.16"/>
    </reaction>
    <physiologicalReaction direction="left-to-right" evidence="6">
        <dbReference type="Rhea" id="RHEA:47005"/>
    </physiologicalReaction>
</comment>
<keyword evidence="1" id="KW-0479">Metal-binding</keyword>
<sequence>MDLDQWITTVKEGQHLAEDELQLLCEYVKEILIEESNVQPVNSPVTVCGDIHGQFHDLMKLFQTGGHVPDTNYIFMGDFVDRGYNSLEVFTILLLLKARYPANITLLRGNHESRQLTQVYGFYDECQRKYGNANAWRYCTDVFDYLTLSAIIDGTVLCVHGGLSPDVRTIDQIRVIDRNCEIPHEGPFCDLMWSDPEDIETWAVSPRGAGWLFGSRVTSEFNHINKLDLVCRAHQLVQEGLKYMFQDKGLVTVWSAPNYCYRCGNVASILSFNENMEDFCVLDIMPHPDIRRNLLLPTVFRSKKALRYGSEISRMKELELLVEREVKFFSETEENNQMRGPRTGVPYFL</sequence>
<evidence type="ECO:0000256" key="2">
    <source>
        <dbReference type="ARBA" id="ARBA00022801"/>
    </source>
</evidence>
<dbReference type="InterPro" id="IPR047129">
    <property type="entry name" value="PPA2-like"/>
</dbReference>
<evidence type="ECO:0000256" key="5">
    <source>
        <dbReference type="ARBA" id="ARBA00047986"/>
    </source>
</evidence>
<dbReference type="PRINTS" id="PR00114">
    <property type="entry name" value="STPHPHTASE"/>
</dbReference>
<dbReference type="InterPro" id="IPR004843">
    <property type="entry name" value="Calcineurin-like_PHP"/>
</dbReference>
<evidence type="ECO:0000256" key="3">
    <source>
        <dbReference type="ARBA" id="ARBA00022912"/>
    </source>
</evidence>